<keyword evidence="1" id="KW-0732">Signal</keyword>
<accession>A0AAW0D6M4</accession>
<feature type="chain" id="PRO_5043889159" description="Secreted protein" evidence="1">
    <location>
        <begin position="18"/>
        <end position="100"/>
    </location>
</feature>
<organism evidence="2 3">
    <name type="scientific">Favolaschia claudopus</name>
    <dbReference type="NCBI Taxonomy" id="2862362"/>
    <lineage>
        <taxon>Eukaryota</taxon>
        <taxon>Fungi</taxon>
        <taxon>Dikarya</taxon>
        <taxon>Basidiomycota</taxon>
        <taxon>Agaricomycotina</taxon>
        <taxon>Agaricomycetes</taxon>
        <taxon>Agaricomycetidae</taxon>
        <taxon>Agaricales</taxon>
        <taxon>Marasmiineae</taxon>
        <taxon>Mycenaceae</taxon>
        <taxon>Favolaschia</taxon>
    </lineage>
</organism>
<evidence type="ECO:0000313" key="2">
    <source>
        <dbReference type="EMBL" id="KAK7046744.1"/>
    </source>
</evidence>
<evidence type="ECO:0000313" key="3">
    <source>
        <dbReference type="Proteomes" id="UP001362999"/>
    </source>
</evidence>
<feature type="signal peptide" evidence="1">
    <location>
        <begin position="1"/>
        <end position="17"/>
    </location>
</feature>
<name>A0AAW0D6M4_9AGAR</name>
<dbReference type="AlphaFoldDB" id="A0AAW0D6M4"/>
<evidence type="ECO:0008006" key="4">
    <source>
        <dbReference type="Google" id="ProtNLM"/>
    </source>
</evidence>
<evidence type="ECO:0000256" key="1">
    <source>
        <dbReference type="SAM" id="SignalP"/>
    </source>
</evidence>
<keyword evidence="3" id="KW-1185">Reference proteome</keyword>
<gene>
    <name evidence="2" type="ORF">R3P38DRAFT_2875613</name>
</gene>
<dbReference type="Proteomes" id="UP001362999">
    <property type="component" value="Unassembled WGS sequence"/>
</dbReference>
<comment type="caution">
    <text evidence="2">The sequence shown here is derived from an EMBL/GenBank/DDBJ whole genome shotgun (WGS) entry which is preliminary data.</text>
</comment>
<dbReference type="EMBL" id="JAWWNJ010000010">
    <property type="protein sequence ID" value="KAK7046744.1"/>
    <property type="molecule type" value="Genomic_DNA"/>
</dbReference>
<protein>
    <recommendedName>
        <fullName evidence="4">Secreted protein</fullName>
    </recommendedName>
</protein>
<sequence length="100" mass="11438">MRPAPVPLICNLRVILASVSFSGVCRNVAHPFCCKICIVSSDVLQTYIRVFEVSGSLTQQIDRCAYVMHKIWRRLLGVHATRWRQIEKIFEFDRNAVATS</sequence>
<proteinExistence type="predicted"/>
<reference evidence="2 3" key="1">
    <citation type="journal article" date="2024" name="J Genomics">
        <title>Draft genome sequencing and assembly of Favolaschia claudopus CIRM-BRFM 2984 isolated from oak limbs.</title>
        <authorList>
            <person name="Navarro D."/>
            <person name="Drula E."/>
            <person name="Chaduli D."/>
            <person name="Cazenave R."/>
            <person name="Ahrendt S."/>
            <person name="Wang J."/>
            <person name="Lipzen A."/>
            <person name="Daum C."/>
            <person name="Barry K."/>
            <person name="Grigoriev I.V."/>
            <person name="Favel A."/>
            <person name="Rosso M.N."/>
            <person name="Martin F."/>
        </authorList>
    </citation>
    <scope>NUCLEOTIDE SEQUENCE [LARGE SCALE GENOMIC DNA]</scope>
    <source>
        <strain evidence="2 3">CIRM-BRFM 2984</strain>
    </source>
</reference>